<keyword evidence="3" id="KW-0677">Repeat</keyword>
<dbReference type="GO" id="GO:0048471">
    <property type="term" value="C:perinuclear region of cytoplasm"/>
    <property type="evidence" value="ECO:0007669"/>
    <property type="project" value="TreeGrafter"/>
</dbReference>
<proteinExistence type="predicted"/>
<dbReference type="AlphaFoldDB" id="G0UV93"/>
<dbReference type="VEuPathDB" id="TriTrypDB:TcIL3000_10_670"/>
<keyword evidence="2" id="KW-0433">Leucine-rich repeat</keyword>
<feature type="compositionally biased region" description="Polar residues" evidence="4">
    <location>
        <begin position="322"/>
        <end position="335"/>
    </location>
</feature>
<protein>
    <submittedName>
        <fullName evidence="5">Uncharacterized protein TCIL3000_10_670</fullName>
    </submittedName>
</protein>
<dbReference type="Gene3D" id="3.80.10.10">
    <property type="entry name" value="Ribonuclease Inhibitor"/>
    <property type="match status" value="1"/>
</dbReference>
<name>G0UV93_TRYCI</name>
<feature type="compositionally biased region" description="Polar residues" evidence="4">
    <location>
        <begin position="393"/>
        <end position="412"/>
    </location>
</feature>
<sequence>MDSPLEMYRMQCQAFGVTMNSALLRALPETVEKLSAMRVMHFGRNFLGDRGILPLLPVIKNATSLHTLNLRENGIGNEGVKALCRQLRDHPSLRVLELGGNPFTYLAARQLSQLCEYNSKITSISIDNTLMTEPLRQSILHRINATLKRREQRKNRKQPPQEIPEGSSGAAHQMPDNEAASSRALHADGGEVAMEEPTTVSNEYSSPTQSPTNEGEEASVGTTDAVTDEAVTSRVATAESGVVSSRTPCIGGDEMVTPETSNKISNGVSPPRELLVDGEEVSRLPESQGVCESVFSSVRHHNSGDEAVCSEDVHTEVGGSLISETQRSTHDGTSSDSRRSAKEGSASDVCGGVQMPSDAAGSQMITQFCEQLIIHASMNMSTGSGEVAEETSQDATSSKEALNSQSLGNPNDLSGYLSHDDRDSTQRYIEL</sequence>
<accession>G0UV93</accession>
<dbReference type="SMART" id="SM00368">
    <property type="entry name" value="LRR_RI"/>
    <property type="match status" value="3"/>
</dbReference>
<dbReference type="PANTHER" id="PTHR24113:SF12">
    <property type="entry name" value="RAN GTPASE-ACTIVATING PROTEIN 1"/>
    <property type="match status" value="1"/>
</dbReference>
<dbReference type="GO" id="GO:0005096">
    <property type="term" value="F:GTPase activator activity"/>
    <property type="evidence" value="ECO:0007669"/>
    <property type="project" value="UniProtKB-KW"/>
</dbReference>
<dbReference type="InterPro" id="IPR027038">
    <property type="entry name" value="RanGap"/>
</dbReference>
<dbReference type="InterPro" id="IPR032675">
    <property type="entry name" value="LRR_dom_sf"/>
</dbReference>
<dbReference type="GO" id="GO:0005634">
    <property type="term" value="C:nucleus"/>
    <property type="evidence" value="ECO:0007669"/>
    <property type="project" value="TreeGrafter"/>
</dbReference>
<evidence type="ECO:0000256" key="4">
    <source>
        <dbReference type="SAM" id="MobiDB-lite"/>
    </source>
</evidence>
<reference evidence="5" key="1">
    <citation type="journal article" date="2012" name="Proc. Natl. Acad. Sci. U.S.A.">
        <title>Antigenic diversity is generated by distinct evolutionary mechanisms in African trypanosome species.</title>
        <authorList>
            <person name="Jackson A.P."/>
            <person name="Berry A."/>
            <person name="Aslett M."/>
            <person name="Allison H.C."/>
            <person name="Burton P."/>
            <person name="Vavrova-Anderson J."/>
            <person name="Brown R."/>
            <person name="Browne H."/>
            <person name="Corton N."/>
            <person name="Hauser H."/>
            <person name="Gamble J."/>
            <person name="Gilderthorp R."/>
            <person name="Marcello L."/>
            <person name="McQuillan J."/>
            <person name="Otto T.D."/>
            <person name="Quail M.A."/>
            <person name="Sanders M.J."/>
            <person name="van Tonder A."/>
            <person name="Ginger M.L."/>
            <person name="Field M.C."/>
            <person name="Barry J.D."/>
            <person name="Hertz-Fowler C."/>
            <person name="Berriman M."/>
        </authorList>
    </citation>
    <scope>NUCLEOTIDE SEQUENCE</scope>
    <source>
        <strain evidence="5">IL3000</strain>
    </source>
</reference>
<dbReference type="GO" id="GO:0006913">
    <property type="term" value="P:nucleocytoplasmic transport"/>
    <property type="evidence" value="ECO:0007669"/>
    <property type="project" value="TreeGrafter"/>
</dbReference>
<dbReference type="GO" id="GO:0031267">
    <property type="term" value="F:small GTPase binding"/>
    <property type="evidence" value="ECO:0007669"/>
    <property type="project" value="TreeGrafter"/>
</dbReference>
<feature type="compositionally biased region" description="Polar residues" evidence="4">
    <location>
        <begin position="258"/>
        <end position="268"/>
    </location>
</feature>
<evidence type="ECO:0000313" key="5">
    <source>
        <dbReference type="EMBL" id="CCC93308.1"/>
    </source>
</evidence>
<feature type="region of interest" description="Disordered" evidence="4">
    <location>
        <begin position="196"/>
        <end position="273"/>
    </location>
</feature>
<dbReference type="EMBL" id="HE575323">
    <property type="protein sequence ID" value="CCC93308.1"/>
    <property type="molecule type" value="Genomic_DNA"/>
</dbReference>
<feature type="region of interest" description="Disordered" evidence="4">
    <location>
        <begin position="148"/>
        <end position="183"/>
    </location>
</feature>
<evidence type="ECO:0000256" key="1">
    <source>
        <dbReference type="ARBA" id="ARBA00022468"/>
    </source>
</evidence>
<evidence type="ECO:0000256" key="3">
    <source>
        <dbReference type="ARBA" id="ARBA00022737"/>
    </source>
</evidence>
<organism evidence="5">
    <name type="scientific">Trypanosoma congolense (strain IL3000)</name>
    <dbReference type="NCBI Taxonomy" id="1068625"/>
    <lineage>
        <taxon>Eukaryota</taxon>
        <taxon>Discoba</taxon>
        <taxon>Euglenozoa</taxon>
        <taxon>Kinetoplastea</taxon>
        <taxon>Metakinetoplastina</taxon>
        <taxon>Trypanosomatida</taxon>
        <taxon>Trypanosomatidae</taxon>
        <taxon>Trypanosoma</taxon>
        <taxon>Nannomonas</taxon>
    </lineage>
</organism>
<gene>
    <name evidence="5" type="ORF">TCIL3000_10_670</name>
</gene>
<keyword evidence="1" id="KW-0343">GTPase activation</keyword>
<dbReference type="SUPFAM" id="SSF52047">
    <property type="entry name" value="RNI-like"/>
    <property type="match status" value="1"/>
</dbReference>
<feature type="region of interest" description="Disordered" evidence="4">
    <location>
        <begin position="306"/>
        <end position="355"/>
    </location>
</feature>
<evidence type="ECO:0000256" key="2">
    <source>
        <dbReference type="ARBA" id="ARBA00022614"/>
    </source>
</evidence>
<feature type="compositionally biased region" description="Basic and acidic residues" evidence="4">
    <location>
        <begin position="418"/>
        <end position="431"/>
    </location>
</feature>
<feature type="region of interest" description="Disordered" evidence="4">
    <location>
        <begin position="383"/>
        <end position="431"/>
    </location>
</feature>
<dbReference type="PANTHER" id="PTHR24113">
    <property type="entry name" value="RAN GTPASE-ACTIVATING PROTEIN 1"/>
    <property type="match status" value="1"/>
</dbReference>
<dbReference type="GO" id="GO:0005829">
    <property type="term" value="C:cytosol"/>
    <property type="evidence" value="ECO:0007669"/>
    <property type="project" value="TreeGrafter"/>
</dbReference>
<dbReference type="InterPro" id="IPR001611">
    <property type="entry name" value="Leu-rich_rpt"/>
</dbReference>
<dbReference type="Pfam" id="PF13516">
    <property type="entry name" value="LRR_6"/>
    <property type="match status" value="1"/>
</dbReference>
<feature type="compositionally biased region" description="Polar residues" evidence="4">
    <location>
        <begin position="198"/>
        <end position="213"/>
    </location>
</feature>